<keyword evidence="5" id="KW-0809">Transit peptide</keyword>
<sequence length="234" mass="27035">MYSFKSRIRFSETDSSGHLDLSSIINYFQDISMFHSEEVGLGLSYFQEHKKAWILSSWQIKVIRYPKIYETVTISTYPYAIKGVMGYRNFTLTDRKGELCAIADSSWIYMNMEQQKPVRVKEEDSLPYGIDPKLDMEYKKGKIQLPDKMDKLDPVPVLPSYIDSNHHVNNGQYVKLAKNYLPEHFHPTEIRVEYRNAAKTGDIIYPAVHADSSVCTISLNDANEKPFAVLEFVN</sequence>
<dbReference type="SUPFAM" id="SSF54637">
    <property type="entry name" value="Thioesterase/thiol ester dehydrase-isomerase"/>
    <property type="match status" value="2"/>
</dbReference>
<evidence type="ECO:0000259" key="9">
    <source>
        <dbReference type="Pfam" id="PF20791"/>
    </source>
</evidence>
<dbReference type="InterPro" id="IPR045023">
    <property type="entry name" value="FATA/B"/>
</dbReference>
<dbReference type="GO" id="GO:0016297">
    <property type="term" value="F:fatty acyl-[ACP] hydrolase activity"/>
    <property type="evidence" value="ECO:0007669"/>
    <property type="project" value="InterPro"/>
</dbReference>
<dbReference type="Gene3D" id="3.10.129.10">
    <property type="entry name" value="Hotdog Thioesterase"/>
    <property type="match status" value="1"/>
</dbReference>
<evidence type="ECO:0000256" key="5">
    <source>
        <dbReference type="ARBA" id="ARBA00022946"/>
    </source>
</evidence>
<evidence type="ECO:0000259" key="8">
    <source>
        <dbReference type="Pfam" id="PF01643"/>
    </source>
</evidence>
<dbReference type="Pfam" id="PF01643">
    <property type="entry name" value="Acyl-ACP_TE"/>
    <property type="match status" value="1"/>
</dbReference>
<dbReference type="GO" id="GO:0000036">
    <property type="term" value="F:acyl carrier activity"/>
    <property type="evidence" value="ECO:0007669"/>
    <property type="project" value="TreeGrafter"/>
</dbReference>
<dbReference type="InterPro" id="IPR049427">
    <property type="entry name" value="Acyl-ACP_TE_C"/>
</dbReference>
<dbReference type="InterPro" id="IPR029069">
    <property type="entry name" value="HotDog_dom_sf"/>
</dbReference>
<dbReference type="Pfam" id="PF20791">
    <property type="entry name" value="Acyl-ACP_TE_C"/>
    <property type="match status" value="1"/>
</dbReference>
<accession>A0A1I0FXC1</accession>
<dbReference type="RefSeq" id="WP_092479084.1">
    <property type="nucleotide sequence ID" value="NZ_FOHN01000040.1"/>
</dbReference>
<dbReference type="Proteomes" id="UP000199800">
    <property type="component" value="Unassembled WGS sequence"/>
</dbReference>
<keyword evidence="11" id="KW-1185">Reference proteome</keyword>
<dbReference type="InterPro" id="IPR002864">
    <property type="entry name" value="Acyl-ACP_thioesterase_NHD"/>
</dbReference>
<feature type="domain" description="Acyl-ACP thioesterase N-terminal hotdog" evidence="8">
    <location>
        <begin position="5"/>
        <end position="123"/>
    </location>
</feature>
<proteinExistence type="inferred from homology"/>
<protein>
    <submittedName>
        <fullName evidence="10">Acyl-ACP thioesterase</fullName>
    </submittedName>
</protein>
<evidence type="ECO:0000256" key="3">
    <source>
        <dbReference type="ARBA" id="ARBA00022801"/>
    </source>
</evidence>
<keyword evidence="3" id="KW-0378">Hydrolase</keyword>
<keyword evidence="6" id="KW-0443">Lipid metabolism</keyword>
<evidence type="ECO:0000256" key="6">
    <source>
        <dbReference type="ARBA" id="ARBA00023098"/>
    </source>
</evidence>
<reference evidence="10 11" key="1">
    <citation type="submission" date="2016-10" db="EMBL/GenBank/DDBJ databases">
        <authorList>
            <person name="de Groot N.N."/>
        </authorList>
    </citation>
    <scope>NUCLEOTIDE SEQUENCE [LARGE SCALE GENOMIC DNA]</scope>
    <source>
        <strain evidence="10 11">DSM 1801</strain>
    </source>
</reference>
<dbReference type="EMBL" id="FOHN01000040">
    <property type="protein sequence ID" value="SET62938.1"/>
    <property type="molecule type" value="Genomic_DNA"/>
</dbReference>
<dbReference type="STRING" id="29364.SAMN04487772_14013"/>
<feature type="domain" description="Acyl-ACP thioesterase-like C-terminal" evidence="9">
    <location>
        <begin position="159"/>
        <end position="209"/>
    </location>
</feature>
<organism evidence="10 11">
    <name type="scientific">[Clostridium] polysaccharolyticum</name>
    <dbReference type="NCBI Taxonomy" id="29364"/>
    <lineage>
        <taxon>Bacteria</taxon>
        <taxon>Bacillati</taxon>
        <taxon>Bacillota</taxon>
        <taxon>Clostridia</taxon>
        <taxon>Lachnospirales</taxon>
        <taxon>Lachnospiraceae</taxon>
    </lineage>
</organism>
<evidence type="ECO:0000313" key="11">
    <source>
        <dbReference type="Proteomes" id="UP000199800"/>
    </source>
</evidence>
<dbReference type="AlphaFoldDB" id="A0A1I0FXC1"/>
<comment type="similarity">
    <text evidence="1">Belongs to the acyl-ACP thioesterase family.</text>
</comment>
<evidence type="ECO:0000313" key="10">
    <source>
        <dbReference type="EMBL" id="SET62938.1"/>
    </source>
</evidence>
<dbReference type="CDD" id="cd00586">
    <property type="entry name" value="4HBT"/>
    <property type="match status" value="1"/>
</dbReference>
<keyword evidence="4" id="KW-0276">Fatty acid metabolism</keyword>
<keyword evidence="2" id="KW-0444">Lipid biosynthesis</keyword>
<dbReference type="PANTHER" id="PTHR31727:SF6">
    <property type="entry name" value="OLEOYL-ACYL CARRIER PROTEIN THIOESTERASE 1, CHLOROPLASTIC"/>
    <property type="match status" value="1"/>
</dbReference>
<name>A0A1I0FXC1_9FIRM</name>
<evidence type="ECO:0000256" key="4">
    <source>
        <dbReference type="ARBA" id="ARBA00022832"/>
    </source>
</evidence>
<gene>
    <name evidence="10" type="ORF">SAMN04487772_14013</name>
</gene>
<evidence type="ECO:0000256" key="1">
    <source>
        <dbReference type="ARBA" id="ARBA00006500"/>
    </source>
</evidence>
<evidence type="ECO:0000256" key="2">
    <source>
        <dbReference type="ARBA" id="ARBA00022516"/>
    </source>
</evidence>
<dbReference type="OrthoDB" id="9801517at2"/>
<keyword evidence="7" id="KW-0275">Fatty acid biosynthesis</keyword>
<dbReference type="PANTHER" id="PTHR31727">
    <property type="entry name" value="OLEOYL-ACYL CARRIER PROTEIN THIOESTERASE 1, CHLOROPLASTIC"/>
    <property type="match status" value="1"/>
</dbReference>
<evidence type="ECO:0000256" key="7">
    <source>
        <dbReference type="ARBA" id="ARBA00023160"/>
    </source>
</evidence>